<keyword evidence="3" id="KW-0067">ATP-binding</keyword>
<protein>
    <submittedName>
        <fullName evidence="3">Helicase-like transcription factor</fullName>
    </submittedName>
</protein>
<keyword evidence="3" id="KW-0547">Nucleotide-binding</keyword>
<feature type="domain" description="NmrA-like" evidence="2">
    <location>
        <begin position="106"/>
        <end position="371"/>
    </location>
</feature>
<dbReference type="Proteomes" id="UP000295604">
    <property type="component" value="Unassembled WGS sequence"/>
</dbReference>
<dbReference type="Gene3D" id="3.40.50.720">
    <property type="entry name" value="NAD(P)-binding Rossmann-like Domain"/>
    <property type="match status" value="1"/>
</dbReference>
<organism evidence="3 4">
    <name type="scientific">Colletotrichum sidae</name>
    <dbReference type="NCBI Taxonomy" id="1347389"/>
    <lineage>
        <taxon>Eukaryota</taxon>
        <taxon>Fungi</taxon>
        <taxon>Dikarya</taxon>
        <taxon>Ascomycota</taxon>
        <taxon>Pezizomycotina</taxon>
        <taxon>Sordariomycetes</taxon>
        <taxon>Hypocreomycetidae</taxon>
        <taxon>Glomerellales</taxon>
        <taxon>Glomerellaceae</taxon>
        <taxon>Colletotrichum</taxon>
        <taxon>Colletotrichum orbiculare species complex</taxon>
    </lineage>
</organism>
<proteinExistence type="predicted"/>
<dbReference type="Gene3D" id="3.40.50.300">
    <property type="entry name" value="P-loop containing nucleotide triphosphate hydrolases"/>
    <property type="match status" value="1"/>
</dbReference>
<keyword evidence="3" id="KW-0347">Helicase</keyword>
<sequence>MGTGAVGLNLAVASKIYLLEPQWNPSMELQAIGRALRLGQGEHVSIVRYVMKDTVEDSNVLSRQRRKLRLADGGFSSKRKMSADRLETISSHINDIMTSFIKPIPKSILILGAAGHIGRPLAEFLVREAPTIRLRLATSNPEKIKDLQSAFPGAEVVQASYHDASSLLAAVNGVEGVFVITPPGMQEEKPMTDLVAALKSSDTATHIIRLTGIFPELPPHRVPSSLGRGSLPVEHPIAKRILDASGLPVTYINSGASFLDNLPLLMRPVAERKTLVWPEHRVPFIDPRDIAEVAGRLFLSPDARHVGAFHTMNNGHDLLRFADVAAIVSEVLGVPVAYDGSFGAFSEVYAPVMGARMVRAMWDFFKFEEANEETWALNDFVERTLGRRPQTVRGWLLEHEETLLAGGGSAGWVSSRGGAGARLV</sequence>
<keyword evidence="4" id="KW-1185">Reference proteome</keyword>
<accession>A0A4V6QFT3</accession>
<dbReference type="GO" id="GO:0016787">
    <property type="term" value="F:hydrolase activity"/>
    <property type="evidence" value="ECO:0007669"/>
    <property type="project" value="UniProtKB-KW"/>
</dbReference>
<dbReference type="Pfam" id="PF05368">
    <property type="entry name" value="NmrA"/>
    <property type="match status" value="1"/>
</dbReference>
<dbReference type="InterPro" id="IPR036291">
    <property type="entry name" value="NAD(P)-bd_dom_sf"/>
</dbReference>
<dbReference type="CDD" id="cd18793">
    <property type="entry name" value="SF2_C_SNF"/>
    <property type="match status" value="1"/>
</dbReference>
<dbReference type="PANTHER" id="PTHR43162:SF1">
    <property type="entry name" value="PRESTALK A DIFFERENTIATION PROTEIN A"/>
    <property type="match status" value="1"/>
</dbReference>
<evidence type="ECO:0000259" key="2">
    <source>
        <dbReference type="Pfam" id="PF05368"/>
    </source>
</evidence>
<evidence type="ECO:0000256" key="1">
    <source>
        <dbReference type="ARBA" id="ARBA00022801"/>
    </source>
</evidence>
<gene>
    <name evidence="3" type="primary">HLTF</name>
    <name evidence="3" type="ORF">C8034_v002484</name>
</gene>
<dbReference type="InterPro" id="IPR049730">
    <property type="entry name" value="SNF2/RAD54-like_C"/>
</dbReference>
<evidence type="ECO:0000313" key="4">
    <source>
        <dbReference type="Proteomes" id="UP000295604"/>
    </source>
</evidence>
<keyword evidence="1" id="KW-0378">Hydrolase</keyword>
<dbReference type="GO" id="GO:0004386">
    <property type="term" value="F:helicase activity"/>
    <property type="evidence" value="ECO:0007669"/>
    <property type="project" value="UniProtKB-KW"/>
</dbReference>
<evidence type="ECO:0000313" key="3">
    <source>
        <dbReference type="EMBL" id="TEA21085.1"/>
    </source>
</evidence>
<dbReference type="PANTHER" id="PTHR43162">
    <property type="match status" value="1"/>
</dbReference>
<dbReference type="AlphaFoldDB" id="A0A4V6QFT3"/>
<dbReference type="InterPro" id="IPR027417">
    <property type="entry name" value="P-loop_NTPase"/>
</dbReference>
<reference evidence="3 4" key="1">
    <citation type="submission" date="2018-11" db="EMBL/GenBank/DDBJ databases">
        <title>Genome sequence and assembly of Colletotrichum sidae.</title>
        <authorList>
            <person name="Gan P."/>
            <person name="Shirasu K."/>
        </authorList>
    </citation>
    <scope>NUCLEOTIDE SEQUENCE [LARGE SCALE GENOMIC DNA]</scope>
    <source>
        <strain evidence="3 4">CBS 518.97</strain>
    </source>
</reference>
<dbReference type="EMBL" id="QAPF01000023">
    <property type="protein sequence ID" value="TEA21085.1"/>
    <property type="molecule type" value="Genomic_DNA"/>
</dbReference>
<dbReference type="InterPro" id="IPR008030">
    <property type="entry name" value="NmrA-like"/>
</dbReference>
<comment type="caution">
    <text evidence="3">The sequence shown here is derived from an EMBL/GenBank/DDBJ whole genome shotgun (WGS) entry which is preliminary data.</text>
</comment>
<dbReference type="SUPFAM" id="SSF52540">
    <property type="entry name" value="P-loop containing nucleoside triphosphate hydrolases"/>
    <property type="match status" value="1"/>
</dbReference>
<name>A0A4V6QFT3_9PEZI</name>
<dbReference type="SUPFAM" id="SSF51735">
    <property type="entry name" value="NAD(P)-binding Rossmann-fold domains"/>
    <property type="match status" value="1"/>
</dbReference>
<dbReference type="Gene3D" id="3.90.25.10">
    <property type="entry name" value="UDP-galactose 4-epimerase, domain 1"/>
    <property type="match status" value="1"/>
</dbReference>
<dbReference type="InterPro" id="IPR051604">
    <property type="entry name" value="Ergot_Alk_Oxidoreductase"/>
</dbReference>